<evidence type="ECO:0000259" key="3">
    <source>
        <dbReference type="PROSITE" id="PS50924"/>
    </source>
</evidence>
<feature type="region of interest" description="Disordered" evidence="1">
    <location>
        <begin position="729"/>
        <end position="750"/>
    </location>
</feature>
<feature type="compositionally biased region" description="Basic and acidic residues" evidence="1">
    <location>
        <begin position="817"/>
        <end position="826"/>
    </location>
</feature>
<feature type="transmembrane region" description="Helical" evidence="2">
    <location>
        <begin position="131"/>
        <end position="152"/>
    </location>
</feature>
<feature type="region of interest" description="Disordered" evidence="1">
    <location>
        <begin position="801"/>
        <end position="826"/>
    </location>
</feature>
<organism evidence="4 5">
    <name type="scientific">Trichoderma harzianum CBS 226.95</name>
    <dbReference type="NCBI Taxonomy" id="983964"/>
    <lineage>
        <taxon>Eukaryota</taxon>
        <taxon>Fungi</taxon>
        <taxon>Dikarya</taxon>
        <taxon>Ascomycota</taxon>
        <taxon>Pezizomycotina</taxon>
        <taxon>Sordariomycetes</taxon>
        <taxon>Hypocreomycetidae</taxon>
        <taxon>Hypocreales</taxon>
        <taxon>Hypocreaceae</taxon>
        <taxon>Trichoderma</taxon>
    </lineage>
</organism>
<dbReference type="STRING" id="983964.A0A2T4ASY6"/>
<feature type="compositionally biased region" description="Polar residues" evidence="1">
    <location>
        <begin position="801"/>
        <end position="814"/>
    </location>
</feature>
<evidence type="ECO:0000313" key="4">
    <source>
        <dbReference type="EMBL" id="PTB60149.1"/>
    </source>
</evidence>
<dbReference type="PANTHER" id="PTHR35152:SF1">
    <property type="entry name" value="DOMAIN SIGNALLING PROTEIN, PUTATIVE (AFU_ORTHOLOGUE AFUA_5G11310)-RELATED"/>
    <property type="match status" value="1"/>
</dbReference>
<dbReference type="AlphaFoldDB" id="A0A2T4ASY6"/>
<keyword evidence="2" id="KW-0812">Transmembrane</keyword>
<keyword evidence="5" id="KW-1185">Reference proteome</keyword>
<dbReference type="EMBL" id="KZ679675">
    <property type="protein sequence ID" value="PTB60149.1"/>
    <property type="molecule type" value="Genomic_DNA"/>
</dbReference>
<feature type="domain" description="MHYT" evidence="3">
    <location>
        <begin position="26"/>
        <end position="225"/>
    </location>
</feature>
<dbReference type="PROSITE" id="PS50924">
    <property type="entry name" value="MHYT"/>
    <property type="match status" value="1"/>
</dbReference>
<dbReference type="Proteomes" id="UP000241690">
    <property type="component" value="Unassembled WGS sequence"/>
</dbReference>
<reference evidence="4 5" key="1">
    <citation type="submission" date="2016-07" db="EMBL/GenBank/DDBJ databases">
        <title>Multiple horizontal gene transfer events from other fungi enriched the ability of initially mycotrophic Trichoderma (Ascomycota) to feed on dead plant biomass.</title>
        <authorList>
            <consortium name="DOE Joint Genome Institute"/>
            <person name="Aerts A."/>
            <person name="Atanasova L."/>
            <person name="Chenthamara K."/>
            <person name="Zhang J."/>
            <person name="Grujic M."/>
            <person name="Henrissat B."/>
            <person name="Kuo A."/>
            <person name="Salamov A."/>
            <person name="Lipzen A."/>
            <person name="Labutti K."/>
            <person name="Barry K."/>
            <person name="Miao Y."/>
            <person name="Rahimi M.J."/>
            <person name="Shen Q."/>
            <person name="Grigoriev I.V."/>
            <person name="Kubicek C.P."/>
            <person name="Druzhinina I.S."/>
        </authorList>
    </citation>
    <scope>NUCLEOTIDE SEQUENCE [LARGE SCALE GENOMIC DNA]</scope>
    <source>
        <strain evidence="4 5">CBS 226.95</strain>
    </source>
</reference>
<accession>A0A2T4ASY6</accession>
<feature type="transmembrane region" description="Helical" evidence="2">
    <location>
        <begin position="94"/>
        <end position="119"/>
    </location>
</feature>
<feature type="transmembrane region" description="Helical" evidence="2">
    <location>
        <begin position="164"/>
        <end position="189"/>
    </location>
</feature>
<feature type="compositionally biased region" description="Polar residues" evidence="1">
    <location>
        <begin position="732"/>
        <end position="750"/>
    </location>
</feature>
<sequence>MTTTMATPTTQQLLEEYTGKVVPYTFSGGFVCLSYAISLVGTGTALELIRRRTSHRGKHNFFLLVGAAIAMGGIAIWSMHFIGNRAIYMLNGEAAFQIAYSTALTVASLLVPILVLVLAFVGVNGNGRIRWWRIVLAGLLSGGAICGMHYLADASISNYRGSYRLSYLIGSIIIAVLASTTALTLFFVFENTWSSAWWKRLGCAMVLAGAVSGMHWCAAVGTSYTLLHDKPGKGVSRKDAMVVVICLSIAAGVLMTGMAIYSSWVRRDYASKSQQVVLAAGVFDDKGRIMVSQDGYLPSEVVTDTYFTKSNDDVFNTSHPLFHWMFRASRNWDTITKVMTKMTTHISLLAQERNIGRTGVQLISDDGELVDEYDTILRELFCVTADALASKTKETLAGVGTLWDEIFVTGESSRGQRLFNNDRPGLQNLEEKGIQQNGQEYGRGSLMFLVRRVDSRKEVVRLEASGFRFVEVHQVAPFIRSTMRIKTPDLEAHLHNMANQRDKTPMLSPGFHVGMFAVRARLDRGGFDVLAQKTARDLLPSVPLPVSTLDARNASFLNGLRGLPLSTILLKLQADQSASPQDRMFASILRDAVSSLRDSLGDETFDNATLLPKVVQLPCTPSTTPGKSFSKCILIAFQLVLPIHATVLSPECEFTPLNFFKMRQLTYEGSSHNIEFSHMVHRDMSSTVHELSSPRYSAAAQLNNKLFSRAMGKVRDNLPGHKRRATVLVLTPTRSQEQLSKSVSHPSSIYNGDDGSFDFARKLSSASQSHSGKDSHKDQGQKLHILGGIMVSQEVSINVQDNQEDSNAPEQQGSELKPIRPRADAQGKMESFYTATATGENGFAGQGKQDESAFVDELLALSMQADKRAAA</sequence>
<proteinExistence type="predicted"/>
<dbReference type="PANTHER" id="PTHR35152">
    <property type="entry name" value="DOMAIN SIGNALLING PROTEIN, PUTATIVE (AFU_ORTHOLOGUE AFUA_5G11310)-RELATED"/>
    <property type="match status" value="1"/>
</dbReference>
<dbReference type="Pfam" id="PF03707">
    <property type="entry name" value="MHYT"/>
    <property type="match status" value="2"/>
</dbReference>
<feature type="transmembrane region" description="Helical" evidence="2">
    <location>
        <begin position="61"/>
        <end position="82"/>
    </location>
</feature>
<evidence type="ECO:0000256" key="2">
    <source>
        <dbReference type="SAM" id="Phobius"/>
    </source>
</evidence>
<dbReference type="GeneID" id="36625190"/>
<name>A0A2T4ASY6_TRIHA</name>
<feature type="transmembrane region" description="Helical" evidence="2">
    <location>
        <begin position="241"/>
        <end position="264"/>
    </location>
</feature>
<keyword evidence="2" id="KW-1133">Transmembrane helix</keyword>
<evidence type="ECO:0000256" key="1">
    <source>
        <dbReference type="SAM" id="MobiDB-lite"/>
    </source>
</evidence>
<dbReference type="RefSeq" id="XP_024779826.1">
    <property type="nucleotide sequence ID" value="XM_024916621.1"/>
</dbReference>
<evidence type="ECO:0000313" key="5">
    <source>
        <dbReference type="Proteomes" id="UP000241690"/>
    </source>
</evidence>
<dbReference type="InterPro" id="IPR005330">
    <property type="entry name" value="MHYT_dom"/>
</dbReference>
<feature type="transmembrane region" description="Helical" evidence="2">
    <location>
        <begin position="24"/>
        <end position="49"/>
    </location>
</feature>
<keyword evidence="2" id="KW-0472">Membrane</keyword>
<protein>
    <recommendedName>
        <fullName evidence="3">MHYT domain-containing protein</fullName>
    </recommendedName>
</protein>
<gene>
    <name evidence="4" type="ORF">M431DRAFT_488914</name>
</gene>